<comment type="caution">
    <text evidence="2">The sequence shown here is derived from an EMBL/GenBank/DDBJ whole genome shotgun (WGS) entry which is preliminary data.</text>
</comment>
<name>X6NJK7_RETFI</name>
<dbReference type="AlphaFoldDB" id="X6NJK7"/>
<dbReference type="InterPro" id="IPR011009">
    <property type="entry name" value="Kinase-like_dom_sf"/>
</dbReference>
<protein>
    <recommendedName>
        <fullName evidence="1">Protein kinase domain-containing protein</fullName>
    </recommendedName>
</protein>
<dbReference type="PROSITE" id="PS50011">
    <property type="entry name" value="PROTEIN_KINASE_DOM"/>
    <property type="match status" value="1"/>
</dbReference>
<proteinExistence type="predicted"/>
<evidence type="ECO:0000313" key="3">
    <source>
        <dbReference type="Proteomes" id="UP000023152"/>
    </source>
</evidence>
<feature type="non-terminal residue" evidence="2">
    <location>
        <position position="1"/>
    </location>
</feature>
<dbReference type="Proteomes" id="UP000023152">
    <property type="component" value="Unassembled WGS sequence"/>
</dbReference>
<dbReference type="SUPFAM" id="SSF56112">
    <property type="entry name" value="Protein kinase-like (PK-like)"/>
    <property type="match status" value="1"/>
</dbReference>
<dbReference type="EMBL" id="ASPP01008082">
    <property type="protein sequence ID" value="ETO26108.1"/>
    <property type="molecule type" value="Genomic_DNA"/>
</dbReference>
<reference evidence="2 3" key="1">
    <citation type="journal article" date="2013" name="Curr. Biol.">
        <title>The Genome of the Foraminiferan Reticulomyxa filosa.</title>
        <authorList>
            <person name="Glockner G."/>
            <person name="Hulsmann N."/>
            <person name="Schleicher M."/>
            <person name="Noegel A.A."/>
            <person name="Eichinger L."/>
            <person name="Gallinger C."/>
            <person name="Pawlowski J."/>
            <person name="Sierra R."/>
            <person name="Euteneuer U."/>
            <person name="Pillet L."/>
            <person name="Moustafa A."/>
            <person name="Platzer M."/>
            <person name="Groth M."/>
            <person name="Szafranski K."/>
            <person name="Schliwa M."/>
        </authorList>
    </citation>
    <scope>NUCLEOTIDE SEQUENCE [LARGE SCALE GENOMIC DNA]</scope>
</reference>
<feature type="domain" description="Protein kinase" evidence="1">
    <location>
        <begin position="8"/>
        <end position="317"/>
    </location>
</feature>
<keyword evidence="3" id="KW-1185">Reference proteome</keyword>
<dbReference type="OrthoDB" id="41771at2759"/>
<dbReference type="GO" id="GO:0004672">
    <property type="term" value="F:protein kinase activity"/>
    <property type="evidence" value="ECO:0007669"/>
    <property type="project" value="InterPro"/>
</dbReference>
<evidence type="ECO:0000313" key="2">
    <source>
        <dbReference type="EMBL" id="ETO26108.1"/>
    </source>
</evidence>
<accession>X6NJK7</accession>
<organism evidence="2 3">
    <name type="scientific">Reticulomyxa filosa</name>
    <dbReference type="NCBI Taxonomy" id="46433"/>
    <lineage>
        <taxon>Eukaryota</taxon>
        <taxon>Sar</taxon>
        <taxon>Rhizaria</taxon>
        <taxon>Retaria</taxon>
        <taxon>Foraminifera</taxon>
        <taxon>Monothalamids</taxon>
        <taxon>Reticulomyxidae</taxon>
        <taxon>Reticulomyxa</taxon>
    </lineage>
</organism>
<evidence type="ECO:0000259" key="1">
    <source>
        <dbReference type="PROSITE" id="PS50011"/>
    </source>
</evidence>
<dbReference type="InterPro" id="IPR000719">
    <property type="entry name" value="Prot_kinase_dom"/>
</dbReference>
<dbReference type="GO" id="GO:0005524">
    <property type="term" value="F:ATP binding"/>
    <property type="evidence" value="ECO:0007669"/>
    <property type="project" value="InterPro"/>
</dbReference>
<dbReference type="SMART" id="SM00220">
    <property type="entry name" value="S_TKc"/>
    <property type="match status" value="1"/>
</dbReference>
<sequence>LLWSEEEWAKLQTMGDNATFVLNGKQQSGGVTDKNITIVVKVTKPATGNSHWLRHFRESILLQQLQQWENEMLSEFGPLFYSHGLPRVFRFVPEWGRCLYPLWISVSPFYSMNLQQFIDQRLNLRTTYKQLVRMSLDIVSGVQLLHNVRVFNEQKKKKKKGGPYHHTDIGPRQFMIDPEMNVLINDFNRGKIQKYHFVSDNSSFLSSFQLAIPCSYCPVNPNPKSYWRSPEEWDNRPLTQSIDVYSTATVLCSLFRVHKPQIYPNTTTLSWNTSMKKMVGQCATVHPFFKLLLISMLKYDSLQRPTINQVMRKLQYFYYHLDKFTNSTSSWTLQEIEDLKLWKPRHSHKYFSYTH</sequence>
<gene>
    <name evidence="2" type="ORF">RFI_11031</name>
</gene>
<dbReference type="Gene3D" id="1.10.510.10">
    <property type="entry name" value="Transferase(Phosphotransferase) domain 1"/>
    <property type="match status" value="1"/>
</dbReference>